<dbReference type="InterPro" id="IPR001156">
    <property type="entry name" value="Transferrin-like_dom"/>
</dbReference>
<evidence type="ECO:0000256" key="1">
    <source>
        <dbReference type="SAM" id="MobiDB-lite"/>
    </source>
</evidence>
<dbReference type="GO" id="GO:0006826">
    <property type="term" value="P:iron ion transport"/>
    <property type="evidence" value="ECO:0007669"/>
    <property type="project" value="TreeGrafter"/>
</dbReference>
<name>A0A834HR65_RHYFE</name>
<dbReference type="EMBL" id="JAACXV010017635">
    <property type="protein sequence ID" value="KAF7264306.1"/>
    <property type="molecule type" value="Genomic_DNA"/>
</dbReference>
<accession>A0A834HR65</accession>
<proteinExistence type="predicted"/>
<dbReference type="PANTHER" id="PTHR11485">
    <property type="entry name" value="TRANSFERRIN"/>
    <property type="match status" value="1"/>
</dbReference>
<dbReference type="GO" id="GO:0005886">
    <property type="term" value="C:plasma membrane"/>
    <property type="evidence" value="ECO:0007669"/>
    <property type="project" value="TreeGrafter"/>
</dbReference>
<keyword evidence="4" id="KW-1185">Reference proteome</keyword>
<dbReference type="OrthoDB" id="9981115at2759"/>
<feature type="domain" description="Transferrin-like" evidence="2">
    <location>
        <begin position="1"/>
        <end position="137"/>
    </location>
</feature>
<dbReference type="PANTHER" id="PTHR11485:SF29">
    <property type="entry name" value="TRANSFERRIN 2"/>
    <property type="match status" value="1"/>
</dbReference>
<dbReference type="SUPFAM" id="SSF53850">
    <property type="entry name" value="Periplasmic binding protein-like II"/>
    <property type="match status" value="2"/>
</dbReference>
<dbReference type="PRINTS" id="PR00422">
    <property type="entry name" value="TRANSFERRIN"/>
</dbReference>
<dbReference type="GO" id="GO:0005615">
    <property type="term" value="C:extracellular space"/>
    <property type="evidence" value="ECO:0007669"/>
    <property type="project" value="TreeGrafter"/>
</dbReference>
<evidence type="ECO:0000313" key="4">
    <source>
        <dbReference type="Proteomes" id="UP000625711"/>
    </source>
</evidence>
<dbReference type="AlphaFoldDB" id="A0A834HR65"/>
<evidence type="ECO:0000259" key="2">
    <source>
        <dbReference type="PROSITE" id="PS51408"/>
    </source>
</evidence>
<sequence>CLLEKGEIAFLKHTTISDLLATREFSGIAPNQFELFCKDGTRRSLSDYESCNWGKVSSDTFVVSSAVPFDRREKFQRFLQKFADRYGRNGTGQFHDSQRQQEFDNFGNQIHPNQNHFDHTDNYLNNDPYTNRESDSYNQYQDRGNNRYKRQNYGYDQDQYNRNRYDDRYGNNQYSQDRYNDRYGQDPYNDPTDRNTHRQGSYQDQDRSGLFDQDRDNYYEYFSLFESSPRYGVRGNLLVTDSSIGIMPIPENLQTYQTFLADSHEVIMGVRRCPVERMTLCVTSDQEKDKCIKMKIALKAQLLKPELECYKGRSQIHCMQSIKAGTADVTVLDASDVYTAGLHFGLVPFISEVYNLEDADYYVVAVAKESDPDTELTYLRSKTPHQVLLEIFVVFRRLKK</sequence>
<dbReference type="GO" id="GO:0005769">
    <property type="term" value="C:early endosome"/>
    <property type="evidence" value="ECO:0007669"/>
    <property type="project" value="TreeGrafter"/>
</dbReference>
<feature type="compositionally biased region" description="Polar residues" evidence="1">
    <location>
        <begin position="106"/>
        <end position="115"/>
    </location>
</feature>
<dbReference type="GO" id="GO:0055037">
    <property type="term" value="C:recycling endosome"/>
    <property type="evidence" value="ECO:0007669"/>
    <property type="project" value="TreeGrafter"/>
</dbReference>
<feature type="non-terminal residue" evidence="3">
    <location>
        <position position="1"/>
    </location>
</feature>
<feature type="compositionally biased region" description="Basic and acidic residues" evidence="1">
    <location>
        <begin position="159"/>
        <end position="169"/>
    </location>
</feature>
<dbReference type="Proteomes" id="UP000625711">
    <property type="component" value="Unassembled WGS sequence"/>
</dbReference>
<gene>
    <name evidence="3" type="ORF">GWI33_000331</name>
</gene>
<organism evidence="3 4">
    <name type="scientific">Rhynchophorus ferrugineus</name>
    <name type="common">Red palm weevil</name>
    <name type="synonym">Curculio ferrugineus</name>
    <dbReference type="NCBI Taxonomy" id="354439"/>
    <lineage>
        <taxon>Eukaryota</taxon>
        <taxon>Metazoa</taxon>
        <taxon>Ecdysozoa</taxon>
        <taxon>Arthropoda</taxon>
        <taxon>Hexapoda</taxon>
        <taxon>Insecta</taxon>
        <taxon>Pterygota</taxon>
        <taxon>Neoptera</taxon>
        <taxon>Endopterygota</taxon>
        <taxon>Coleoptera</taxon>
        <taxon>Polyphaga</taxon>
        <taxon>Cucujiformia</taxon>
        <taxon>Curculionidae</taxon>
        <taxon>Dryophthorinae</taxon>
        <taxon>Rhynchophorus</taxon>
    </lineage>
</organism>
<evidence type="ECO:0000313" key="3">
    <source>
        <dbReference type="EMBL" id="KAF7264306.1"/>
    </source>
</evidence>
<comment type="caution">
    <text evidence="3">The sequence shown here is derived from an EMBL/GenBank/DDBJ whole genome shotgun (WGS) entry which is preliminary data.</text>
</comment>
<dbReference type="Pfam" id="PF00405">
    <property type="entry name" value="Transferrin"/>
    <property type="match status" value="2"/>
</dbReference>
<feature type="domain" description="Transferrin-like" evidence="2">
    <location>
        <begin position="278"/>
        <end position="400"/>
    </location>
</feature>
<dbReference type="Gene3D" id="3.40.190.10">
    <property type="entry name" value="Periplasmic binding protein-like II"/>
    <property type="match status" value="2"/>
</dbReference>
<protein>
    <recommendedName>
        <fullName evidence="2">Transferrin-like domain-containing protein</fullName>
    </recommendedName>
</protein>
<dbReference type="PROSITE" id="PS51408">
    <property type="entry name" value="TRANSFERRIN_LIKE_4"/>
    <property type="match status" value="2"/>
</dbReference>
<feature type="region of interest" description="Disordered" evidence="1">
    <location>
        <begin position="106"/>
        <end position="211"/>
    </location>
</feature>
<reference evidence="3" key="1">
    <citation type="submission" date="2020-08" db="EMBL/GenBank/DDBJ databases">
        <title>Genome sequencing and assembly of the red palm weevil Rhynchophorus ferrugineus.</title>
        <authorList>
            <person name="Dias G.B."/>
            <person name="Bergman C.M."/>
            <person name="Manee M."/>
        </authorList>
    </citation>
    <scope>NUCLEOTIDE SEQUENCE</scope>
    <source>
        <strain evidence="3">AA-2017</strain>
        <tissue evidence="3">Whole larva</tissue>
    </source>
</reference>